<protein>
    <recommendedName>
        <fullName evidence="4">CU044_5270 family protein</fullName>
    </recommendedName>
</protein>
<evidence type="ECO:0008006" key="4">
    <source>
        <dbReference type="Google" id="ProtNLM"/>
    </source>
</evidence>
<keyword evidence="1" id="KW-0812">Transmembrane</keyword>
<proteinExistence type="predicted"/>
<keyword evidence="1" id="KW-0472">Membrane</keyword>
<dbReference type="InterPro" id="IPR047789">
    <property type="entry name" value="CU044_5270-like"/>
</dbReference>
<accession>A0A919TRQ5</accession>
<sequence>MNDLELVERFRADLPPADPAALSRARARMFHTPPPRRRWAWGLVPVGALAAAVTVAVVTARPEVSAPPITAAPTAPSTPATATDAAGVFRLAAAEARSRPALVAKPGQFVYVESIDATDNVENLETKPTWVPPKEINRKIWLAVDGVKPGLLRTTVVKTGEVNELPLDGRTAPAYVTNLPTDPAKMRAWLYSDPDTGNGADATAWNKIADTLREQYLPPEAQAAMFEAAATIPGTTLVKQADLAGRKGIAVSRLSDSKDVRFDYIFEATTYDFLGERVVVVGDLKPYPKGVVSRWTAQLKVAIVDRAGQLP</sequence>
<gene>
    <name evidence="2" type="ORF">Ate02nite_10370</name>
</gene>
<dbReference type="RefSeq" id="WP_203799604.1">
    <property type="nucleotide sequence ID" value="NZ_BOMY01000007.1"/>
</dbReference>
<reference evidence="2" key="1">
    <citation type="submission" date="2021-01" db="EMBL/GenBank/DDBJ databases">
        <title>Whole genome shotgun sequence of Actinoplanes tereljensis NBRC 105297.</title>
        <authorList>
            <person name="Komaki H."/>
            <person name="Tamura T."/>
        </authorList>
    </citation>
    <scope>NUCLEOTIDE SEQUENCE</scope>
    <source>
        <strain evidence="2">NBRC 105297</strain>
    </source>
</reference>
<organism evidence="2 3">
    <name type="scientific">Paractinoplanes tereljensis</name>
    <dbReference type="NCBI Taxonomy" id="571912"/>
    <lineage>
        <taxon>Bacteria</taxon>
        <taxon>Bacillati</taxon>
        <taxon>Actinomycetota</taxon>
        <taxon>Actinomycetes</taxon>
        <taxon>Micromonosporales</taxon>
        <taxon>Micromonosporaceae</taxon>
        <taxon>Paractinoplanes</taxon>
    </lineage>
</organism>
<dbReference type="NCBIfam" id="NF038083">
    <property type="entry name" value="CU044_5270_fam"/>
    <property type="match status" value="1"/>
</dbReference>
<keyword evidence="3" id="KW-1185">Reference proteome</keyword>
<dbReference type="Proteomes" id="UP000623608">
    <property type="component" value="Unassembled WGS sequence"/>
</dbReference>
<name>A0A919TRQ5_9ACTN</name>
<comment type="caution">
    <text evidence="2">The sequence shown here is derived from an EMBL/GenBank/DDBJ whole genome shotgun (WGS) entry which is preliminary data.</text>
</comment>
<evidence type="ECO:0000256" key="1">
    <source>
        <dbReference type="SAM" id="Phobius"/>
    </source>
</evidence>
<dbReference type="AlphaFoldDB" id="A0A919TRQ5"/>
<keyword evidence="1" id="KW-1133">Transmembrane helix</keyword>
<evidence type="ECO:0000313" key="2">
    <source>
        <dbReference type="EMBL" id="GIF18307.1"/>
    </source>
</evidence>
<evidence type="ECO:0000313" key="3">
    <source>
        <dbReference type="Proteomes" id="UP000623608"/>
    </source>
</evidence>
<dbReference type="EMBL" id="BOMY01000007">
    <property type="protein sequence ID" value="GIF18307.1"/>
    <property type="molecule type" value="Genomic_DNA"/>
</dbReference>
<feature type="transmembrane region" description="Helical" evidence="1">
    <location>
        <begin position="39"/>
        <end position="60"/>
    </location>
</feature>